<dbReference type="Proteomes" id="UP001431209">
    <property type="component" value="Unassembled WGS sequence"/>
</dbReference>
<protein>
    <submittedName>
        <fullName evidence="2">Uncharacterized protein</fullName>
    </submittedName>
</protein>
<dbReference type="EMBL" id="JAOPGA020001518">
    <property type="protein sequence ID" value="KAL0489144.1"/>
    <property type="molecule type" value="Genomic_DNA"/>
</dbReference>
<reference evidence="2 3" key="1">
    <citation type="submission" date="2024-03" db="EMBL/GenBank/DDBJ databases">
        <title>The Acrasis kona genome and developmental transcriptomes reveal deep origins of eukaryotic multicellular pathways.</title>
        <authorList>
            <person name="Sheikh S."/>
            <person name="Fu C.-J."/>
            <person name="Brown M.W."/>
            <person name="Baldauf S.L."/>
        </authorList>
    </citation>
    <scope>NUCLEOTIDE SEQUENCE [LARGE SCALE GENOMIC DNA]</scope>
    <source>
        <strain evidence="2 3">ATCC MYA-3509</strain>
    </source>
</reference>
<keyword evidence="1" id="KW-0812">Transmembrane</keyword>
<feature type="transmembrane region" description="Helical" evidence="1">
    <location>
        <begin position="73"/>
        <end position="90"/>
    </location>
</feature>
<dbReference type="AlphaFoldDB" id="A0AAW2ZIE7"/>
<proteinExistence type="predicted"/>
<organism evidence="2 3">
    <name type="scientific">Acrasis kona</name>
    <dbReference type="NCBI Taxonomy" id="1008807"/>
    <lineage>
        <taxon>Eukaryota</taxon>
        <taxon>Discoba</taxon>
        <taxon>Heterolobosea</taxon>
        <taxon>Tetramitia</taxon>
        <taxon>Eutetramitia</taxon>
        <taxon>Acrasidae</taxon>
        <taxon>Acrasis</taxon>
    </lineage>
</organism>
<name>A0AAW2ZIE7_9EUKA</name>
<keyword evidence="1" id="KW-1133">Transmembrane helix</keyword>
<evidence type="ECO:0000313" key="3">
    <source>
        <dbReference type="Proteomes" id="UP001431209"/>
    </source>
</evidence>
<accession>A0AAW2ZIE7</accession>
<evidence type="ECO:0000313" key="2">
    <source>
        <dbReference type="EMBL" id="KAL0489144.1"/>
    </source>
</evidence>
<keyword evidence="3" id="KW-1185">Reference proteome</keyword>
<gene>
    <name evidence="2" type="ORF">AKO1_013864</name>
</gene>
<evidence type="ECO:0000256" key="1">
    <source>
        <dbReference type="SAM" id="Phobius"/>
    </source>
</evidence>
<comment type="caution">
    <text evidence="2">The sequence shown here is derived from an EMBL/GenBank/DDBJ whole genome shotgun (WGS) entry which is preliminary data.</text>
</comment>
<sequence length="116" mass="13730">MLSTTRRLQIAASKNRLYSFPTLFRSTVNRRYSQQDQKEDSKATVLKDEIPKIISKHTLNDRNNPTLQMANDIQKYIIMAAFIITVVYYYRLPVEERPIVEKDIKEEKTNTNNYNK</sequence>
<keyword evidence="1" id="KW-0472">Membrane</keyword>